<evidence type="ECO:0000313" key="2">
    <source>
        <dbReference type="EMBL" id="MBB6453739.1"/>
    </source>
</evidence>
<proteinExistence type="predicted"/>
<evidence type="ECO:0000313" key="3">
    <source>
        <dbReference type="Proteomes" id="UP000581688"/>
    </source>
</evidence>
<dbReference type="RefSeq" id="WP_174495916.1">
    <property type="nucleotide sequence ID" value="NZ_CADDWK010000005.1"/>
</dbReference>
<comment type="caution">
    <text evidence="2">The sequence shown here is derived from an EMBL/GenBank/DDBJ whole genome shotgun (WGS) entry which is preliminary data.</text>
</comment>
<keyword evidence="3" id="KW-1185">Reference proteome</keyword>
<dbReference type="InterPro" id="IPR022742">
    <property type="entry name" value="Hydrolase_4"/>
</dbReference>
<dbReference type="GO" id="GO:0016787">
    <property type="term" value="F:hydrolase activity"/>
    <property type="evidence" value="ECO:0007669"/>
    <property type="project" value="UniProtKB-KW"/>
</dbReference>
<dbReference type="Pfam" id="PF12146">
    <property type="entry name" value="Hydrolase_4"/>
    <property type="match status" value="1"/>
</dbReference>
<dbReference type="Proteomes" id="UP000581688">
    <property type="component" value="Unassembled WGS sequence"/>
</dbReference>
<feature type="domain" description="Serine aminopeptidase S33" evidence="1">
    <location>
        <begin position="25"/>
        <end position="255"/>
    </location>
</feature>
<dbReference type="AlphaFoldDB" id="A0A841Q5J3"/>
<accession>A0A841Q5J3</accession>
<protein>
    <submittedName>
        <fullName evidence="2">Alpha-beta hydrolase superfamily lysophospholipase</fullName>
    </submittedName>
</protein>
<name>A0A841Q5J3_9BACI</name>
<dbReference type="InterPro" id="IPR000073">
    <property type="entry name" value="AB_hydrolase_1"/>
</dbReference>
<sequence length="274" mass="30764">MQNEGNFTGLNGTNLFYQLLKPVGNPKAVALVVHGHGDHSGGLQNMYKSLLQNQYIVYAFDLRGHGQSSGVRGFISNWKEYREDLHTFRELVTSENPDLPLFIIGHSLGGLIGIDYALHYGKGLAGLVTIAPAISYEVKTLEKILITIFSRIKPDYTLVKKSRPHLLTQDQEVITKINADKLRHNTVTPGLGRALMKILPELMSKASSISLPFLLQYGLEDKVTPPTKLHEFFRLVGSGDKQELAYEKLRHRPFDDIGREAFLADLNNWLDQLN</sequence>
<gene>
    <name evidence="2" type="ORF">HNQ94_002188</name>
</gene>
<evidence type="ECO:0000259" key="1">
    <source>
        <dbReference type="Pfam" id="PF12146"/>
    </source>
</evidence>
<dbReference type="PANTHER" id="PTHR11614">
    <property type="entry name" value="PHOSPHOLIPASE-RELATED"/>
    <property type="match status" value="1"/>
</dbReference>
<reference evidence="2 3" key="1">
    <citation type="submission" date="2020-08" db="EMBL/GenBank/DDBJ databases">
        <title>Genomic Encyclopedia of Type Strains, Phase IV (KMG-IV): sequencing the most valuable type-strain genomes for metagenomic binning, comparative biology and taxonomic classification.</title>
        <authorList>
            <person name="Goeker M."/>
        </authorList>
    </citation>
    <scope>NUCLEOTIDE SEQUENCE [LARGE SCALE GENOMIC DNA]</scope>
    <source>
        <strain evidence="2 3">DSM 19612</strain>
    </source>
</reference>
<dbReference type="EMBL" id="JACHGH010000005">
    <property type="protein sequence ID" value="MBB6453739.1"/>
    <property type="molecule type" value="Genomic_DNA"/>
</dbReference>
<dbReference type="PRINTS" id="PR00111">
    <property type="entry name" value="ABHYDROLASE"/>
</dbReference>
<dbReference type="InterPro" id="IPR029058">
    <property type="entry name" value="AB_hydrolase_fold"/>
</dbReference>
<dbReference type="SUPFAM" id="SSF53474">
    <property type="entry name" value="alpha/beta-Hydrolases"/>
    <property type="match status" value="1"/>
</dbReference>
<dbReference type="Gene3D" id="3.40.50.1820">
    <property type="entry name" value="alpha/beta hydrolase"/>
    <property type="match status" value="1"/>
</dbReference>
<keyword evidence="2" id="KW-0378">Hydrolase</keyword>
<organism evidence="2 3">
    <name type="scientific">Salirhabdus euzebyi</name>
    <dbReference type="NCBI Taxonomy" id="394506"/>
    <lineage>
        <taxon>Bacteria</taxon>
        <taxon>Bacillati</taxon>
        <taxon>Bacillota</taxon>
        <taxon>Bacilli</taxon>
        <taxon>Bacillales</taxon>
        <taxon>Bacillaceae</taxon>
        <taxon>Salirhabdus</taxon>
    </lineage>
</organism>
<dbReference type="InterPro" id="IPR051044">
    <property type="entry name" value="MAG_DAG_Lipase"/>
</dbReference>